<feature type="compositionally biased region" description="Polar residues" evidence="1">
    <location>
        <begin position="172"/>
        <end position="181"/>
    </location>
</feature>
<reference evidence="4" key="1">
    <citation type="submission" date="2016-05" db="EMBL/GenBank/DDBJ databases">
        <title>Comparative genomics of biotechnologically important yeasts.</title>
        <authorList>
            <consortium name="DOE Joint Genome Institute"/>
            <person name="Riley R."/>
            <person name="Haridas S."/>
            <person name="Wolfe K.H."/>
            <person name="Lopes M.R."/>
            <person name="Hittinger C.T."/>
            <person name="Goker M."/>
            <person name="Salamov A."/>
            <person name="Wisecaver J."/>
            <person name="Long T.M."/>
            <person name="Aerts A.L."/>
            <person name="Barry K."/>
            <person name="Choi C."/>
            <person name="Clum A."/>
            <person name="Coughlan A.Y."/>
            <person name="Deshpande S."/>
            <person name="Douglass A.P."/>
            <person name="Hanson S.J."/>
            <person name="Klenk H.-P."/>
            <person name="Labutti K."/>
            <person name="Lapidus A."/>
            <person name="Lindquist E."/>
            <person name="Lipzen A."/>
            <person name="Meier-Kolthoff J.P."/>
            <person name="Ohm R.A."/>
            <person name="Otillar R.P."/>
            <person name="Pangilinan J."/>
            <person name="Peng Y."/>
            <person name="Rokas A."/>
            <person name="Rosa C.A."/>
            <person name="Scheuner C."/>
            <person name="Sibirny A.A."/>
            <person name="Slot J.C."/>
            <person name="Stielow J.B."/>
            <person name="Sun H."/>
            <person name="Kurtzman C.P."/>
            <person name="Blackwell M."/>
            <person name="Grigoriev I.V."/>
            <person name="Jeffries T.W."/>
        </authorList>
    </citation>
    <scope>NUCLEOTIDE SEQUENCE [LARGE SCALE GENOMIC DNA]</scope>
    <source>
        <strain evidence="4">DSM 1968</strain>
    </source>
</reference>
<organism evidence="3 4">
    <name type="scientific">Ascoidea rubescens DSM 1968</name>
    <dbReference type="NCBI Taxonomy" id="1344418"/>
    <lineage>
        <taxon>Eukaryota</taxon>
        <taxon>Fungi</taxon>
        <taxon>Dikarya</taxon>
        <taxon>Ascomycota</taxon>
        <taxon>Saccharomycotina</taxon>
        <taxon>Saccharomycetes</taxon>
        <taxon>Ascoideaceae</taxon>
        <taxon>Ascoidea</taxon>
    </lineage>
</organism>
<protein>
    <recommendedName>
        <fullName evidence="2">FF domain-containing protein</fullName>
    </recommendedName>
</protein>
<dbReference type="GeneID" id="30968222"/>
<dbReference type="Gene3D" id="1.10.10.440">
    <property type="entry name" value="FF domain"/>
    <property type="match status" value="1"/>
</dbReference>
<dbReference type="STRING" id="1344418.A0A1D2VGW5"/>
<feature type="compositionally biased region" description="Basic and acidic residues" evidence="1">
    <location>
        <begin position="45"/>
        <end position="57"/>
    </location>
</feature>
<dbReference type="RefSeq" id="XP_020047183.1">
    <property type="nucleotide sequence ID" value="XM_020194586.1"/>
</dbReference>
<feature type="compositionally biased region" description="Acidic residues" evidence="1">
    <location>
        <begin position="58"/>
        <end position="72"/>
    </location>
</feature>
<dbReference type="Proteomes" id="UP000095038">
    <property type="component" value="Unassembled WGS sequence"/>
</dbReference>
<gene>
    <name evidence="3" type="ORF">ASCRUDRAFT_81221</name>
</gene>
<dbReference type="SUPFAM" id="SSF81698">
    <property type="entry name" value="FF domain"/>
    <property type="match status" value="1"/>
</dbReference>
<dbReference type="OrthoDB" id="4091059at2759"/>
<dbReference type="EMBL" id="KV454481">
    <property type="protein sequence ID" value="ODV60876.1"/>
    <property type="molecule type" value="Genomic_DNA"/>
</dbReference>
<feature type="compositionally biased region" description="Acidic residues" evidence="1">
    <location>
        <begin position="30"/>
        <end position="44"/>
    </location>
</feature>
<accession>A0A1D2VGW5</accession>
<feature type="region of interest" description="Disordered" evidence="1">
    <location>
        <begin position="107"/>
        <end position="127"/>
    </location>
</feature>
<dbReference type="SMART" id="SM00441">
    <property type="entry name" value="FF"/>
    <property type="match status" value="1"/>
</dbReference>
<evidence type="ECO:0000313" key="4">
    <source>
        <dbReference type="Proteomes" id="UP000095038"/>
    </source>
</evidence>
<dbReference type="InterPro" id="IPR002713">
    <property type="entry name" value="FF_domain"/>
</dbReference>
<evidence type="ECO:0000259" key="2">
    <source>
        <dbReference type="SMART" id="SM00441"/>
    </source>
</evidence>
<proteinExistence type="predicted"/>
<dbReference type="InParanoid" id="A0A1D2VGW5"/>
<feature type="region of interest" description="Disordered" evidence="1">
    <location>
        <begin position="172"/>
        <end position="195"/>
    </location>
</feature>
<dbReference type="InterPro" id="IPR036517">
    <property type="entry name" value="FF_domain_sf"/>
</dbReference>
<name>A0A1D2VGW5_9ASCO</name>
<keyword evidence="4" id="KW-1185">Reference proteome</keyword>
<evidence type="ECO:0000313" key="3">
    <source>
        <dbReference type="EMBL" id="ODV60876.1"/>
    </source>
</evidence>
<feature type="domain" description="FF" evidence="2">
    <location>
        <begin position="201"/>
        <end position="255"/>
    </location>
</feature>
<dbReference type="Pfam" id="PF01846">
    <property type="entry name" value="FF"/>
    <property type="match status" value="1"/>
</dbReference>
<dbReference type="AlphaFoldDB" id="A0A1D2VGW5"/>
<sequence length="356" mass="41317">MPPRKQQKTLIGTEHQKYASTLLAGYDSSDSSDSEDQQGEQDVDANDHGDAAEHGDSNAEDNDDDSDHDNDDGFQNVIITHNDSTGANLDFYQDEYQLERKLHAKSPVDTVNHVDSQNESEAGGQEEYRYDNEYFNDSGNDNHNESDSDIDNEFAINMDELNNFDTNYTQFDNDNKTGSSTNNININTDKNENENENNNIIINNENEFISLLHDSKLDPFKLWDTQVNLLVNDQRFYSIDSNKKRKQLFDNWSNLIIKNTSSYTTTTTANTTTITDNNNSNNDDEESKFIQFIQNNFNKNLFYVEFKRKHKKNHLFNSLNLSDNQKEKIYRNFKKNYALNKNTKNKLKLKRKREKN</sequence>
<evidence type="ECO:0000256" key="1">
    <source>
        <dbReference type="SAM" id="MobiDB-lite"/>
    </source>
</evidence>
<feature type="region of interest" description="Disordered" evidence="1">
    <location>
        <begin position="1"/>
        <end position="78"/>
    </location>
</feature>